<gene>
    <name evidence="1" type="ORF">CDAR_614181</name>
</gene>
<reference evidence="1 2" key="1">
    <citation type="submission" date="2021-06" db="EMBL/GenBank/DDBJ databases">
        <title>Caerostris darwini draft genome.</title>
        <authorList>
            <person name="Kono N."/>
            <person name="Arakawa K."/>
        </authorList>
    </citation>
    <scope>NUCLEOTIDE SEQUENCE [LARGE SCALE GENOMIC DNA]</scope>
</reference>
<protein>
    <submittedName>
        <fullName evidence="1">Uncharacterized protein</fullName>
    </submittedName>
</protein>
<organism evidence="1 2">
    <name type="scientific">Caerostris darwini</name>
    <dbReference type="NCBI Taxonomy" id="1538125"/>
    <lineage>
        <taxon>Eukaryota</taxon>
        <taxon>Metazoa</taxon>
        <taxon>Ecdysozoa</taxon>
        <taxon>Arthropoda</taxon>
        <taxon>Chelicerata</taxon>
        <taxon>Arachnida</taxon>
        <taxon>Araneae</taxon>
        <taxon>Araneomorphae</taxon>
        <taxon>Entelegynae</taxon>
        <taxon>Araneoidea</taxon>
        <taxon>Araneidae</taxon>
        <taxon>Caerostris</taxon>
    </lineage>
</organism>
<dbReference type="AlphaFoldDB" id="A0AAV4WDB0"/>
<proteinExistence type="predicted"/>
<accession>A0AAV4WDB0</accession>
<dbReference type="Proteomes" id="UP001054837">
    <property type="component" value="Unassembled WGS sequence"/>
</dbReference>
<evidence type="ECO:0000313" key="2">
    <source>
        <dbReference type="Proteomes" id="UP001054837"/>
    </source>
</evidence>
<keyword evidence="2" id="KW-1185">Reference proteome</keyword>
<comment type="caution">
    <text evidence="1">The sequence shown here is derived from an EMBL/GenBank/DDBJ whole genome shotgun (WGS) entry which is preliminary data.</text>
</comment>
<evidence type="ECO:0000313" key="1">
    <source>
        <dbReference type="EMBL" id="GIY79578.1"/>
    </source>
</evidence>
<dbReference type="EMBL" id="BPLQ01014423">
    <property type="protein sequence ID" value="GIY79578.1"/>
    <property type="molecule type" value="Genomic_DNA"/>
</dbReference>
<sequence length="99" mass="11332">MSSNYKFLQTGADGIHQTFELELPIFTKRTGVFWVGRLDSERDRKLPVFDWEPWVISKKNSVGKRLEVPNGSNSYHPLDEMGNTCRCEQADRALGKGEN</sequence>
<name>A0AAV4WDB0_9ARAC</name>